<dbReference type="OrthoDB" id="9777638at2"/>
<evidence type="ECO:0000313" key="5">
    <source>
        <dbReference type="Proteomes" id="UP000216991"/>
    </source>
</evidence>
<organism evidence="4 5">
    <name type="scientific">Sandarakinorhabdus cyanobacteriorum</name>
    <dbReference type="NCBI Taxonomy" id="1981098"/>
    <lineage>
        <taxon>Bacteria</taxon>
        <taxon>Pseudomonadati</taxon>
        <taxon>Pseudomonadota</taxon>
        <taxon>Alphaproteobacteria</taxon>
        <taxon>Sphingomonadales</taxon>
        <taxon>Sphingosinicellaceae</taxon>
        <taxon>Sandarakinorhabdus</taxon>
    </lineage>
</organism>
<accession>A0A255YDB5</accession>
<evidence type="ECO:0000259" key="3">
    <source>
        <dbReference type="Pfam" id="PF13649"/>
    </source>
</evidence>
<feature type="domain" description="Methyltransferase" evidence="3">
    <location>
        <begin position="78"/>
        <end position="172"/>
    </location>
</feature>
<dbReference type="InterPro" id="IPR029063">
    <property type="entry name" value="SAM-dependent_MTases_sf"/>
</dbReference>
<proteinExistence type="predicted"/>
<keyword evidence="2" id="KW-0808">Transferase</keyword>
<dbReference type="AlphaFoldDB" id="A0A255YDB5"/>
<keyword evidence="5" id="KW-1185">Reference proteome</keyword>
<dbReference type="CDD" id="cd02440">
    <property type="entry name" value="AdoMet_MTases"/>
    <property type="match status" value="1"/>
</dbReference>
<dbReference type="EMBL" id="NOXT01000114">
    <property type="protein sequence ID" value="OYQ27247.1"/>
    <property type="molecule type" value="Genomic_DNA"/>
</dbReference>
<comment type="caution">
    <text evidence="4">The sequence shown here is derived from an EMBL/GenBank/DDBJ whole genome shotgun (WGS) entry which is preliminary data.</text>
</comment>
<dbReference type="Proteomes" id="UP000216991">
    <property type="component" value="Unassembled WGS sequence"/>
</dbReference>
<dbReference type="PANTHER" id="PTHR43861:SF1">
    <property type="entry name" value="TRANS-ACONITATE 2-METHYLTRANSFERASE"/>
    <property type="match status" value="1"/>
</dbReference>
<evidence type="ECO:0000256" key="2">
    <source>
        <dbReference type="ARBA" id="ARBA00022679"/>
    </source>
</evidence>
<dbReference type="Gene3D" id="3.40.50.150">
    <property type="entry name" value="Vaccinia Virus protein VP39"/>
    <property type="match status" value="1"/>
</dbReference>
<evidence type="ECO:0000256" key="1">
    <source>
        <dbReference type="ARBA" id="ARBA00022603"/>
    </source>
</evidence>
<sequence length="307" mass="32084">MQPVRHGPPAYVMIDLGREAPQSAQRKDQSMSNAEQIEYWNGKVGETWVLMQERMDAALTPVTGALLAAANPQPGEFVLDIGCGAGETTLAVDAAVGENGHAIGLDISEPLLARARERAEALLSEADFIAADASTWAEDEGFDLIMSRFGVMFFADPAAAFAHLHGLAAPGGRLVFACWQPAARNLWATLPLTALAGLLPAQPPTDPHAPGPFAFADAARVVTILEGAGWHDVTCHSLPFAMRVGDGDDPIASAVQFNLRIGPAAKAVREAGIGDAAKPALAAALQPHLENGVVALPGAVWLVTARA</sequence>
<dbReference type="GO" id="GO:0008168">
    <property type="term" value="F:methyltransferase activity"/>
    <property type="evidence" value="ECO:0007669"/>
    <property type="project" value="UniProtKB-KW"/>
</dbReference>
<protein>
    <recommendedName>
        <fullName evidence="3">Methyltransferase domain-containing protein</fullName>
    </recommendedName>
</protein>
<dbReference type="Pfam" id="PF13649">
    <property type="entry name" value="Methyltransf_25"/>
    <property type="match status" value="1"/>
</dbReference>
<dbReference type="GO" id="GO:0032259">
    <property type="term" value="P:methylation"/>
    <property type="evidence" value="ECO:0007669"/>
    <property type="project" value="UniProtKB-KW"/>
</dbReference>
<reference evidence="4 5" key="1">
    <citation type="submission" date="2017-07" db="EMBL/GenBank/DDBJ databases">
        <title>Sandarakinorhabdus cyanobacteriorum sp. nov., a novel bacterium isolated from cyanobacterial aggregates in a eutrophic lake.</title>
        <authorList>
            <person name="Cai H."/>
        </authorList>
    </citation>
    <scope>NUCLEOTIDE SEQUENCE [LARGE SCALE GENOMIC DNA]</scope>
    <source>
        <strain evidence="4 5">TH057</strain>
    </source>
</reference>
<evidence type="ECO:0000313" key="4">
    <source>
        <dbReference type="EMBL" id="OYQ27247.1"/>
    </source>
</evidence>
<dbReference type="SUPFAM" id="SSF53335">
    <property type="entry name" value="S-adenosyl-L-methionine-dependent methyltransferases"/>
    <property type="match status" value="1"/>
</dbReference>
<keyword evidence="1" id="KW-0489">Methyltransferase</keyword>
<dbReference type="InterPro" id="IPR041698">
    <property type="entry name" value="Methyltransf_25"/>
</dbReference>
<name>A0A255YDB5_9SPHN</name>
<dbReference type="PANTHER" id="PTHR43861">
    <property type="entry name" value="TRANS-ACONITATE 2-METHYLTRANSFERASE-RELATED"/>
    <property type="match status" value="1"/>
</dbReference>
<gene>
    <name evidence="4" type="ORF">CHU93_10965</name>
</gene>